<dbReference type="RefSeq" id="WP_057933326.1">
    <property type="nucleotide sequence ID" value="NZ_LMZQ01000013.1"/>
</dbReference>
<dbReference type="EMBL" id="LMZQ01000013">
    <property type="protein sequence ID" value="KRT14866.1"/>
    <property type="molecule type" value="Genomic_DNA"/>
</dbReference>
<evidence type="ECO:0000256" key="1">
    <source>
        <dbReference type="ARBA" id="ARBA00007689"/>
    </source>
</evidence>
<dbReference type="OrthoDB" id="7782105at2"/>
<proteinExistence type="inferred from homology"/>
<dbReference type="SUPFAM" id="SSF54909">
    <property type="entry name" value="Dimeric alpha+beta barrel"/>
    <property type="match status" value="1"/>
</dbReference>
<organism evidence="3 4">
    <name type="scientific">Pedobacter ginsenosidimutans</name>
    <dbReference type="NCBI Taxonomy" id="687842"/>
    <lineage>
        <taxon>Bacteria</taxon>
        <taxon>Pseudomonadati</taxon>
        <taxon>Bacteroidota</taxon>
        <taxon>Sphingobacteriia</taxon>
        <taxon>Sphingobacteriales</taxon>
        <taxon>Sphingobacteriaceae</taxon>
        <taxon>Pedobacter</taxon>
    </lineage>
</organism>
<name>A0A0T5VLW8_9SPHI</name>
<dbReference type="STRING" id="687842.ASU31_16205"/>
<comment type="caution">
    <text evidence="3">The sequence shown here is derived from an EMBL/GenBank/DDBJ whole genome shotgun (WGS) entry which is preliminary data.</text>
</comment>
<dbReference type="Gene3D" id="3.30.70.1060">
    <property type="entry name" value="Dimeric alpha+beta barrel"/>
    <property type="match status" value="1"/>
</dbReference>
<evidence type="ECO:0000313" key="3">
    <source>
        <dbReference type="EMBL" id="KRT14866.1"/>
    </source>
</evidence>
<comment type="similarity">
    <text evidence="1">Belongs to the YciI family.</text>
</comment>
<evidence type="ECO:0000313" key="4">
    <source>
        <dbReference type="Proteomes" id="UP000051950"/>
    </source>
</evidence>
<evidence type="ECO:0000259" key="2">
    <source>
        <dbReference type="Pfam" id="PF03795"/>
    </source>
</evidence>
<protein>
    <recommendedName>
        <fullName evidence="2">YCII-related domain-containing protein</fullName>
    </recommendedName>
</protein>
<feature type="domain" description="YCII-related" evidence="2">
    <location>
        <begin position="18"/>
        <end position="108"/>
    </location>
</feature>
<dbReference type="InterPro" id="IPR005545">
    <property type="entry name" value="YCII"/>
</dbReference>
<gene>
    <name evidence="3" type="ORF">ASU31_16205</name>
</gene>
<dbReference type="AlphaFoldDB" id="A0A0T5VLW8"/>
<sequence length="112" mass="12499">MKDYIILFREPDGRMDEHSDEDLRVHQQHWSEWLTRLKAEGHLVGGSSLTLEGRLITGDGTKITPATHKVGTEIVGGFLLLKANNLDEAAEIASSCPIYESAGYSEVREFKN</sequence>
<reference evidence="3 4" key="1">
    <citation type="submission" date="2015-11" db="EMBL/GenBank/DDBJ databases">
        <title>Sequence of Pedobacter ginsenosidimutans.</title>
        <authorList>
            <person name="Carson E."/>
            <person name="Keyser V."/>
            <person name="Newman J."/>
            <person name="Miller J."/>
        </authorList>
    </citation>
    <scope>NUCLEOTIDE SEQUENCE [LARGE SCALE GENOMIC DNA]</scope>
    <source>
        <strain evidence="3 4">KACC 14530</strain>
    </source>
</reference>
<keyword evidence="4" id="KW-1185">Reference proteome</keyword>
<dbReference type="Proteomes" id="UP000051950">
    <property type="component" value="Unassembled WGS sequence"/>
</dbReference>
<accession>A0A0T5VLW8</accession>
<dbReference type="InterPro" id="IPR011008">
    <property type="entry name" value="Dimeric_a/b-barrel"/>
</dbReference>
<dbReference type="Pfam" id="PF03795">
    <property type="entry name" value="YCII"/>
    <property type="match status" value="1"/>
</dbReference>